<dbReference type="PANTHER" id="PTHR33507:SF4">
    <property type="entry name" value="NODULATION COMPETITIVENESS PROTEIN NFED"/>
    <property type="match status" value="1"/>
</dbReference>
<feature type="non-terminal residue" evidence="1">
    <location>
        <position position="94"/>
    </location>
</feature>
<sequence>MLLLSVEGAIGPGVAGYLRDGLARAAERDAALAVVRLDTPGGLDSATREIVRGILASPVPVAVWVAPSGARAASAGTFLLAAAHVAAMAPGTAT</sequence>
<dbReference type="InterPro" id="IPR029045">
    <property type="entry name" value="ClpP/crotonase-like_dom_sf"/>
</dbReference>
<dbReference type="GO" id="GO:0006508">
    <property type="term" value="P:proteolysis"/>
    <property type="evidence" value="ECO:0007669"/>
    <property type="project" value="UniProtKB-KW"/>
</dbReference>
<dbReference type="InterPro" id="IPR052165">
    <property type="entry name" value="Membrane_assoc_protease"/>
</dbReference>
<protein>
    <submittedName>
        <fullName evidence="1">Membrane-bound ClpP-class protease associated with aq_911</fullName>
    </submittedName>
</protein>
<dbReference type="SUPFAM" id="SSF52096">
    <property type="entry name" value="ClpP/crotonase"/>
    <property type="match status" value="1"/>
</dbReference>
<keyword evidence="1" id="KW-0645">Protease</keyword>
<keyword evidence="1" id="KW-0378">Hydrolase</keyword>
<dbReference type="GO" id="GO:0008233">
    <property type="term" value="F:peptidase activity"/>
    <property type="evidence" value="ECO:0007669"/>
    <property type="project" value="UniProtKB-KW"/>
</dbReference>
<dbReference type="Gene3D" id="3.90.226.10">
    <property type="entry name" value="2-enoyl-CoA Hydratase, Chain A, domain 1"/>
    <property type="match status" value="1"/>
</dbReference>
<organism evidence="1">
    <name type="scientific">uncultured Solirubrobacteraceae bacterium</name>
    <dbReference type="NCBI Taxonomy" id="1162706"/>
    <lineage>
        <taxon>Bacteria</taxon>
        <taxon>Bacillati</taxon>
        <taxon>Actinomycetota</taxon>
        <taxon>Thermoleophilia</taxon>
        <taxon>Solirubrobacterales</taxon>
        <taxon>Solirubrobacteraceae</taxon>
        <taxon>environmental samples</taxon>
    </lineage>
</organism>
<accession>A0A6J4SU83</accession>
<name>A0A6J4SU83_9ACTN</name>
<dbReference type="EMBL" id="CADCVO010000398">
    <property type="protein sequence ID" value="CAA9505553.1"/>
    <property type="molecule type" value="Genomic_DNA"/>
</dbReference>
<proteinExistence type="predicted"/>
<dbReference type="AlphaFoldDB" id="A0A6J4SU83"/>
<dbReference type="PANTHER" id="PTHR33507">
    <property type="entry name" value="INNER MEMBRANE PROTEIN YBBJ"/>
    <property type="match status" value="1"/>
</dbReference>
<evidence type="ECO:0000313" key="1">
    <source>
        <dbReference type="EMBL" id="CAA9505553.1"/>
    </source>
</evidence>
<reference evidence="1" key="1">
    <citation type="submission" date="2020-02" db="EMBL/GenBank/DDBJ databases">
        <authorList>
            <person name="Meier V. D."/>
        </authorList>
    </citation>
    <scope>NUCLEOTIDE SEQUENCE</scope>
    <source>
        <strain evidence="1">AVDCRST_MAG13</strain>
    </source>
</reference>
<gene>
    <name evidence="1" type="ORF">AVDCRST_MAG13-2508</name>
</gene>